<dbReference type="AlphaFoldDB" id="A0A0E9PY75"/>
<sequence>MCSSRKSGWGNTSWHCMQISSLLQNNDGIYINILPVRIIEFLNV</sequence>
<protein>
    <submittedName>
        <fullName evidence="1">Uncharacterized protein</fullName>
    </submittedName>
</protein>
<accession>A0A0E9PY75</accession>
<proteinExistence type="predicted"/>
<dbReference type="EMBL" id="GBXM01099355">
    <property type="protein sequence ID" value="JAH09222.1"/>
    <property type="molecule type" value="Transcribed_RNA"/>
</dbReference>
<organism evidence="1">
    <name type="scientific">Anguilla anguilla</name>
    <name type="common">European freshwater eel</name>
    <name type="synonym">Muraena anguilla</name>
    <dbReference type="NCBI Taxonomy" id="7936"/>
    <lineage>
        <taxon>Eukaryota</taxon>
        <taxon>Metazoa</taxon>
        <taxon>Chordata</taxon>
        <taxon>Craniata</taxon>
        <taxon>Vertebrata</taxon>
        <taxon>Euteleostomi</taxon>
        <taxon>Actinopterygii</taxon>
        <taxon>Neopterygii</taxon>
        <taxon>Teleostei</taxon>
        <taxon>Anguilliformes</taxon>
        <taxon>Anguillidae</taxon>
        <taxon>Anguilla</taxon>
    </lineage>
</organism>
<reference evidence="1" key="2">
    <citation type="journal article" date="2015" name="Fish Shellfish Immunol.">
        <title>Early steps in the European eel (Anguilla anguilla)-Vibrio vulnificus interaction in the gills: Role of the RtxA13 toxin.</title>
        <authorList>
            <person name="Callol A."/>
            <person name="Pajuelo D."/>
            <person name="Ebbesson L."/>
            <person name="Teles M."/>
            <person name="MacKenzie S."/>
            <person name="Amaro C."/>
        </authorList>
    </citation>
    <scope>NUCLEOTIDE SEQUENCE</scope>
</reference>
<reference evidence="1" key="1">
    <citation type="submission" date="2014-11" db="EMBL/GenBank/DDBJ databases">
        <authorList>
            <person name="Amaro Gonzalez C."/>
        </authorList>
    </citation>
    <scope>NUCLEOTIDE SEQUENCE</scope>
</reference>
<name>A0A0E9PY75_ANGAN</name>
<evidence type="ECO:0000313" key="1">
    <source>
        <dbReference type="EMBL" id="JAH09222.1"/>
    </source>
</evidence>